<dbReference type="GO" id="GO:0006986">
    <property type="term" value="P:response to unfolded protein"/>
    <property type="evidence" value="ECO:0007669"/>
    <property type="project" value="InterPro"/>
</dbReference>
<dbReference type="GO" id="GO:0000981">
    <property type="term" value="F:DNA-binding transcription factor activity, RNA polymerase II-specific"/>
    <property type="evidence" value="ECO:0007669"/>
    <property type="project" value="TreeGrafter"/>
</dbReference>
<feature type="compositionally biased region" description="Polar residues" evidence="1">
    <location>
        <begin position="213"/>
        <end position="227"/>
    </location>
</feature>
<dbReference type="InterPro" id="IPR039165">
    <property type="entry name" value="CREBRF"/>
</dbReference>
<sequence length="691" mass="75250">MNENHIYTNSDFFDSNSSQGRLVVKVEPGSLGAGGDLEELGTTNTGSVHDGTDYCAMDTLKDNPMMTTASMPIPSRGSTRMNFDFSDFGFDFDSSQDINMQLNPLGVTSASMYGDMQPSNSTMWSDIGAAMVTTKSEPFHMDDDDIFQVDKADLIQGPTLAELNDDTLLEDLNIDDLILPEEPSYLMDGHNLHQMQNATTSPLNSSLSPQPSMGLNQSGSLNSVGSLPQPLTHQLNLFTLQSPTISIGRDALYDERTNTSSSPFDANTFTPTKSLNSSLAFSPGSHHSSNSSLLHNSVTPPPKSLSGGKASSSHSKRSTLHDLLRKDISQTSVSVSVPRSSGLTMPGNALSPGAPGPRNRGMSHVLSNQNFPSSRLSSSAPTHLGLEQIWQRREPRQHLLSTGKSLAHYSVGSRLTDSITLPGSMAEAGSTSSLSTGGVLSPEAPDFSQDEGYSDDDSDHYEDYSTDNDSDDESRSNHPHGSKKERFFWQYNVQAKGPKGQRLVIKTHFEDPHVLNEVTDPVFSPHCSVRGIKQHSGKARKGDGNDLTPNPRKLNNIGKELDKLGRIINDMTPVSELPFNVRPKTRKEKNKLASRACRLKKKAQHEANKIKLYGLEHEHKRVSIGIHQLKQIIIAKCSKPVAESTEESSQQIEKIVKSATKVKIAGTSTEFVNKILERVKAGDPNGGLDEL</sequence>
<feature type="compositionally biased region" description="Low complexity" evidence="1">
    <location>
        <begin position="304"/>
        <end position="313"/>
    </location>
</feature>
<dbReference type="AlphaFoldDB" id="A0A1B0CUF3"/>
<feature type="compositionally biased region" description="Basic and acidic residues" evidence="1">
    <location>
        <begin position="319"/>
        <end position="328"/>
    </location>
</feature>
<dbReference type="InterPro" id="IPR046347">
    <property type="entry name" value="bZIP_sf"/>
</dbReference>
<dbReference type="EMBL" id="AJWK01029137">
    <property type="status" value="NOT_ANNOTATED_CDS"/>
    <property type="molecule type" value="Genomic_DNA"/>
</dbReference>
<dbReference type="CDD" id="cd14809">
    <property type="entry name" value="bZIP_AUREO-like"/>
    <property type="match status" value="1"/>
</dbReference>
<name>A0A1B0CUF3_LUTLO</name>
<feature type="compositionally biased region" description="Acidic residues" evidence="1">
    <location>
        <begin position="448"/>
        <end position="472"/>
    </location>
</feature>
<protein>
    <recommendedName>
        <fullName evidence="2">BZIP domain-containing protein</fullName>
    </recommendedName>
</protein>
<dbReference type="EnsemblMetazoa" id="LLOJ008588-RA">
    <property type="protein sequence ID" value="LLOJ008588-PA"/>
    <property type="gene ID" value="LLOJ008588"/>
</dbReference>
<dbReference type="PROSITE" id="PS00036">
    <property type="entry name" value="BZIP_BASIC"/>
    <property type="match status" value="1"/>
</dbReference>
<evidence type="ECO:0000313" key="3">
    <source>
        <dbReference type="EnsemblMetazoa" id="LLOJ008588-PA"/>
    </source>
</evidence>
<proteinExistence type="predicted"/>
<dbReference type="EMBL" id="AJWK01029140">
    <property type="status" value="NOT_ANNOTATED_CDS"/>
    <property type="molecule type" value="Genomic_DNA"/>
</dbReference>
<keyword evidence="4" id="KW-1185">Reference proteome</keyword>
<dbReference type="GO" id="GO:0000977">
    <property type="term" value="F:RNA polymerase II transcription regulatory region sequence-specific DNA binding"/>
    <property type="evidence" value="ECO:0007669"/>
    <property type="project" value="TreeGrafter"/>
</dbReference>
<dbReference type="PANTHER" id="PTHR21552">
    <property type="entry name" value="ADULT RETINA PROTEIN"/>
    <property type="match status" value="1"/>
</dbReference>
<reference evidence="3" key="1">
    <citation type="submission" date="2020-05" db="UniProtKB">
        <authorList>
            <consortium name="EnsemblMetazoa"/>
        </authorList>
    </citation>
    <scope>IDENTIFICATION</scope>
    <source>
        <strain evidence="3">Jacobina</strain>
    </source>
</reference>
<evidence type="ECO:0000259" key="2">
    <source>
        <dbReference type="PROSITE" id="PS00036"/>
    </source>
</evidence>
<dbReference type="EMBL" id="AJWK01029138">
    <property type="status" value="NOT_ANNOTATED_CDS"/>
    <property type="molecule type" value="Genomic_DNA"/>
</dbReference>
<feature type="domain" description="BZIP" evidence="2">
    <location>
        <begin position="586"/>
        <end position="600"/>
    </location>
</feature>
<accession>A0A1B0CUF3</accession>
<dbReference type="InterPro" id="IPR004827">
    <property type="entry name" value="bZIP"/>
</dbReference>
<dbReference type="PANTHER" id="PTHR21552:SF2">
    <property type="entry name" value="CREB3 REGULATORY FACTOR"/>
    <property type="match status" value="1"/>
</dbReference>
<dbReference type="VEuPathDB" id="VectorBase:LLOJ008588"/>
<evidence type="ECO:0000256" key="1">
    <source>
        <dbReference type="SAM" id="MobiDB-lite"/>
    </source>
</evidence>
<dbReference type="GO" id="GO:0005634">
    <property type="term" value="C:nucleus"/>
    <property type="evidence" value="ECO:0007669"/>
    <property type="project" value="TreeGrafter"/>
</dbReference>
<dbReference type="VEuPathDB" id="VectorBase:LLONM1_001848"/>
<feature type="compositionally biased region" description="Polar residues" evidence="1">
    <location>
        <begin position="329"/>
        <end position="343"/>
    </location>
</feature>
<dbReference type="EMBL" id="AJWK01029139">
    <property type="status" value="NOT_ANNOTATED_CDS"/>
    <property type="molecule type" value="Genomic_DNA"/>
</dbReference>
<dbReference type="Proteomes" id="UP000092461">
    <property type="component" value="Unassembled WGS sequence"/>
</dbReference>
<feature type="compositionally biased region" description="Low complexity" evidence="1">
    <location>
        <begin position="201"/>
        <end position="212"/>
    </location>
</feature>
<organism evidence="3 4">
    <name type="scientific">Lutzomyia longipalpis</name>
    <name type="common">Sand fly</name>
    <dbReference type="NCBI Taxonomy" id="7200"/>
    <lineage>
        <taxon>Eukaryota</taxon>
        <taxon>Metazoa</taxon>
        <taxon>Ecdysozoa</taxon>
        <taxon>Arthropoda</taxon>
        <taxon>Hexapoda</taxon>
        <taxon>Insecta</taxon>
        <taxon>Pterygota</taxon>
        <taxon>Neoptera</taxon>
        <taxon>Endopterygota</taxon>
        <taxon>Diptera</taxon>
        <taxon>Nematocera</taxon>
        <taxon>Psychodoidea</taxon>
        <taxon>Psychodidae</taxon>
        <taxon>Lutzomyia</taxon>
        <taxon>Lutzomyia</taxon>
    </lineage>
</organism>
<feature type="region of interest" description="Disordered" evidence="1">
    <location>
        <begin position="196"/>
        <end position="227"/>
    </location>
</feature>
<feature type="compositionally biased region" description="Low complexity" evidence="1">
    <location>
        <begin position="429"/>
        <end position="441"/>
    </location>
</feature>
<feature type="region of interest" description="Disordered" evidence="1">
    <location>
        <begin position="279"/>
        <end position="364"/>
    </location>
</feature>
<feature type="compositionally biased region" description="Low complexity" evidence="1">
    <location>
        <begin position="285"/>
        <end position="297"/>
    </location>
</feature>
<feature type="region of interest" description="Disordered" evidence="1">
    <location>
        <begin position="422"/>
        <end position="485"/>
    </location>
</feature>
<evidence type="ECO:0000313" key="4">
    <source>
        <dbReference type="Proteomes" id="UP000092461"/>
    </source>
</evidence>
<dbReference type="SUPFAM" id="SSF57959">
    <property type="entry name" value="Leucine zipper domain"/>
    <property type="match status" value="1"/>
</dbReference>